<sequence length="580" mass="65459">MDAHDALDSLLGRLTSILVNEAQLLGRVRGDVEFIKDEMECMNSLILQLAEAQHRDYLVRAWMKQVVGLTRDCEGNVEPYIHYVAGSPSGDGLLEYLRRVVRFMRIVLVRHRIATQIRKLKVRTQDVGDRRQRYGVTVPPASATAGTDMYDGDVERASDEEDLRRRAVLFEDAEPPANNVEVVQKHTDTLIRLGSAHRLSIHNRIGLQKSHSAGDSKELAAFLPSLAASPEWKLLKVLDLEGCQGLANNHLKSVCKILLLKYLSIRDTDVTELPKQIKELRCLETLDIRQTMVQVLSKKPIVLPLLKYFLAGHKVSASEDTMTSEESIATVSMPLGIQKMKNMEILSHVQVTDRNSELAGIAQLRKLRKLGVALHGKSVKLSDFFCQVEKLHKCLRSLSIRMCGSPAGSENDDAEEVEALRFLPQFIERLNICGITSRLVYSKDHHQLAKIKLSDTYLKEDDLRVLGNLGALRGLKLQHKSYTESELFFKKCEFQSLTYLLVQVKEMTRIRFAIGAAPKLERILWTFETMDGLSGIDWLPRLKKLELNGDCDLDPIKEALEGHPSGAILEHKPQQQHQAE</sequence>
<accession>A0ABC9AYW8</accession>
<evidence type="ECO:0000313" key="9">
    <source>
        <dbReference type="EMBL" id="CAL4990324.1"/>
    </source>
</evidence>
<evidence type="ECO:0000256" key="1">
    <source>
        <dbReference type="ARBA" id="ARBA00008894"/>
    </source>
</evidence>
<keyword evidence="10" id="KW-1185">Reference proteome</keyword>
<evidence type="ECO:0000256" key="5">
    <source>
        <dbReference type="ARBA" id="ARBA00022821"/>
    </source>
</evidence>
<feature type="domain" description="Disease resistance N-terminal" evidence="7">
    <location>
        <begin position="6"/>
        <end position="87"/>
    </location>
</feature>
<dbReference type="Pfam" id="PF23598">
    <property type="entry name" value="LRR_14"/>
    <property type="match status" value="1"/>
</dbReference>
<gene>
    <name evidence="9" type="ORF">URODEC1_LOCUS60208</name>
</gene>
<keyword evidence="5" id="KW-0611">Plant defense</keyword>
<dbReference type="InterPro" id="IPR041118">
    <property type="entry name" value="Rx_N"/>
</dbReference>
<dbReference type="SUPFAM" id="SSF52047">
    <property type="entry name" value="RNI-like"/>
    <property type="match status" value="1"/>
</dbReference>
<dbReference type="Pfam" id="PF18052">
    <property type="entry name" value="Rx_N"/>
    <property type="match status" value="1"/>
</dbReference>
<evidence type="ECO:0008006" key="11">
    <source>
        <dbReference type="Google" id="ProtNLM"/>
    </source>
</evidence>
<dbReference type="InterPro" id="IPR038005">
    <property type="entry name" value="RX-like_CC"/>
</dbReference>
<comment type="similarity">
    <text evidence="1">Belongs to the disease resistance NB-LRR family.</text>
</comment>
<evidence type="ECO:0000256" key="6">
    <source>
        <dbReference type="ARBA" id="ARBA00023054"/>
    </source>
</evidence>
<dbReference type="AlphaFoldDB" id="A0ABC9AYW8"/>
<name>A0ABC9AYW8_9POAL</name>
<dbReference type="PANTHER" id="PTHR47186:SF56">
    <property type="entry name" value="GENOME ASSEMBLY, CHROMOSOME: II"/>
    <property type="match status" value="1"/>
</dbReference>
<evidence type="ECO:0000259" key="8">
    <source>
        <dbReference type="Pfam" id="PF23598"/>
    </source>
</evidence>
<evidence type="ECO:0000256" key="2">
    <source>
        <dbReference type="ARBA" id="ARBA00022614"/>
    </source>
</evidence>
<dbReference type="Proteomes" id="UP001497457">
    <property type="component" value="Chromosome 24b"/>
</dbReference>
<dbReference type="EMBL" id="OZ075134">
    <property type="protein sequence ID" value="CAL4990324.1"/>
    <property type="molecule type" value="Genomic_DNA"/>
</dbReference>
<evidence type="ECO:0000259" key="7">
    <source>
        <dbReference type="Pfam" id="PF18052"/>
    </source>
</evidence>
<dbReference type="GO" id="GO:0006952">
    <property type="term" value="P:defense response"/>
    <property type="evidence" value="ECO:0007669"/>
    <property type="project" value="UniProtKB-KW"/>
</dbReference>
<dbReference type="GO" id="GO:0000166">
    <property type="term" value="F:nucleotide binding"/>
    <property type="evidence" value="ECO:0007669"/>
    <property type="project" value="UniProtKB-KW"/>
</dbReference>
<keyword evidence="4" id="KW-0547">Nucleotide-binding</keyword>
<evidence type="ECO:0000256" key="4">
    <source>
        <dbReference type="ARBA" id="ARBA00022741"/>
    </source>
</evidence>
<keyword evidence="2" id="KW-0433">Leucine-rich repeat</keyword>
<reference evidence="9" key="1">
    <citation type="submission" date="2024-10" db="EMBL/GenBank/DDBJ databases">
        <authorList>
            <person name="Ryan C."/>
        </authorList>
    </citation>
    <scope>NUCLEOTIDE SEQUENCE [LARGE SCALE GENOMIC DNA]</scope>
</reference>
<dbReference type="Gene3D" id="3.80.10.10">
    <property type="entry name" value="Ribonuclease Inhibitor"/>
    <property type="match status" value="1"/>
</dbReference>
<dbReference type="CDD" id="cd14798">
    <property type="entry name" value="RX-CC_like"/>
    <property type="match status" value="1"/>
</dbReference>
<organism evidence="9 10">
    <name type="scientific">Urochloa decumbens</name>
    <dbReference type="NCBI Taxonomy" id="240449"/>
    <lineage>
        <taxon>Eukaryota</taxon>
        <taxon>Viridiplantae</taxon>
        <taxon>Streptophyta</taxon>
        <taxon>Embryophyta</taxon>
        <taxon>Tracheophyta</taxon>
        <taxon>Spermatophyta</taxon>
        <taxon>Magnoliopsida</taxon>
        <taxon>Liliopsida</taxon>
        <taxon>Poales</taxon>
        <taxon>Poaceae</taxon>
        <taxon>PACMAD clade</taxon>
        <taxon>Panicoideae</taxon>
        <taxon>Panicodae</taxon>
        <taxon>Paniceae</taxon>
        <taxon>Melinidinae</taxon>
        <taxon>Urochloa</taxon>
    </lineage>
</organism>
<evidence type="ECO:0000256" key="3">
    <source>
        <dbReference type="ARBA" id="ARBA00022737"/>
    </source>
</evidence>
<proteinExistence type="inferred from homology"/>
<dbReference type="InterPro" id="IPR055414">
    <property type="entry name" value="LRR_R13L4/SHOC2-like"/>
</dbReference>
<protein>
    <recommendedName>
        <fullName evidence="11">Rx N-terminal domain-containing protein</fullName>
    </recommendedName>
</protein>
<feature type="domain" description="Disease resistance R13L4/SHOC-2-like LRR" evidence="8">
    <location>
        <begin position="230"/>
        <end position="552"/>
    </location>
</feature>
<dbReference type="Gene3D" id="1.20.5.4130">
    <property type="match status" value="1"/>
</dbReference>
<dbReference type="PANTHER" id="PTHR47186">
    <property type="entry name" value="LEUCINE-RICH REPEAT-CONTAINING PROTEIN 57"/>
    <property type="match status" value="1"/>
</dbReference>
<evidence type="ECO:0000313" key="10">
    <source>
        <dbReference type="Proteomes" id="UP001497457"/>
    </source>
</evidence>
<keyword evidence="6" id="KW-0175">Coiled coil</keyword>
<keyword evidence="3" id="KW-0677">Repeat</keyword>
<dbReference type="InterPro" id="IPR032675">
    <property type="entry name" value="LRR_dom_sf"/>
</dbReference>